<evidence type="ECO:0000256" key="4">
    <source>
        <dbReference type="ARBA" id="ARBA00022722"/>
    </source>
</evidence>
<dbReference type="AlphaFoldDB" id="A0A6G0WVI5"/>
<gene>
    <name evidence="9" type="ORF">FWK35_00022057</name>
</gene>
<dbReference type="InterPro" id="IPR027806">
    <property type="entry name" value="HARBI1_dom"/>
</dbReference>
<evidence type="ECO:0000259" key="8">
    <source>
        <dbReference type="Pfam" id="PF13359"/>
    </source>
</evidence>
<feature type="non-terminal residue" evidence="9">
    <location>
        <position position="659"/>
    </location>
</feature>
<evidence type="ECO:0000313" key="9">
    <source>
        <dbReference type="EMBL" id="KAF0731496.1"/>
    </source>
</evidence>
<dbReference type="Proteomes" id="UP000478052">
    <property type="component" value="Unassembled WGS sequence"/>
</dbReference>
<reference evidence="9 10" key="1">
    <citation type="submission" date="2019-08" db="EMBL/GenBank/DDBJ databases">
        <title>Whole genome of Aphis craccivora.</title>
        <authorList>
            <person name="Voronova N.V."/>
            <person name="Shulinski R.S."/>
            <person name="Bandarenka Y.V."/>
            <person name="Zhorov D.G."/>
            <person name="Warner D."/>
        </authorList>
    </citation>
    <scope>NUCLEOTIDE SEQUENCE [LARGE SCALE GENOMIC DNA]</scope>
    <source>
        <strain evidence="9">180601</strain>
        <tissue evidence="9">Whole Body</tissue>
    </source>
</reference>
<comment type="subcellular location">
    <subcellularLocation>
        <location evidence="2">Nucleus</location>
    </subcellularLocation>
</comment>
<accession>A0A6G0WVI5</accession>
<dbReference type="PANTHER" id="PTHR22930:SF269">
    <property type="entry name" value="NUCLEASE HARBI1-LIKE PROTEIN"/>
    <property type="match status" value="1"/>
</dbReference>
<comment type="similarity">
    <text evidence="3">Belongs to the HARBI1 family.</text>
</comment>
<keyword evidence="10" id="KW-1185">Reference proteome</keyword>
<dbReference type="InterPro" id="IPR045249">
    <property type="entry name" value="HARBI1-like"/>
</dbReference>
<dbReference type="EMBL" id="VUJU01008386">
    <property type="protein sequence ID" value="KAF0731496.1"/>
    <property type="molecule type" value="Genomic_DNA"/>
</dbReference>
<name>A0A6G0WVI5_APHCR</name>
<comment type="cofactor">
    <cofactor evidence="1">
        <name>a divalent metal cation</name>
        <dbReference type="ChEBI" id="CHEBI:60240"/>
    </cofactor>
</comment>
<dbReference type="GO" id="GO:0004518">
    <property type="term" value="F:nuclease activity"/>
    <property type="evidence" value="ECO:0007669"/>
    <property type="project" value="UniProtKB-KW"/>
</dbReference>
<dbReference type="Pfam" id="PF13359">
    <property type="entry name" value="DDE_Tnp_4"/>
    <property type="match status" value="1"/>
</dbReference>
<dbReference type="GO" id="GO:0016787">
    <property type="term" value="F:hydrolase activity"/>
    <property type="evidence" value="ECO:0007669"/>
    <property type="project" value="UniProtKB-KW"/>
</dbReference>
<keyword evidence="5" id="KW-0479">Metal-binding</keyword>
<dbReference type="GO" id="GO:0046872">
    <property type="term" value="F:metal ion binding"/>
    <property type="evidence" value="ECO:0007669"/>
    <property type="project" value="UniProtKB-KW"/>
</dbReference>
<evidence type="ECO:0000256" key="5">
    <source>
        <dbReference type="ARBA" id="ARBA00022723"/>
    </source>
</evidence>
<keyword evidence="6" id="KW-0378">Hydrolase</keyword>
<comment type="caution">
    <text evidence="9">The sequence shown here is derived from an EMBL/GenBank/DDBJ whole genome shotgun (WGS) entry which is preliminary data.</text>
</comment>
<evidence type="ECO:0000256" key="3">
    <source>
        <dbReference type="ARBA" id="ARBA00006958"/>
    </source>
</evidence>
<sequence length="659" mass="76116">MLDVFKNMKVLDPKIVDGQILINDLWDDISKIPDLAPDFVLCTYRFNQDCLENLFGQFCNQSGNNVNPTPIIQFLWTFKKIFFLNYFKYSEGSNCLDDMAEVLTTIGYISPPLSKSCVLFPEKTPFDFSNLQVGTTDYRELYFPAQNALTYVCGYLIKKICDLCVHYAQHQQQLDQSFLFIHFKAYVIADHSNFGKLNVPLNEFFNYINQLDDIMDSREKMLAIAASIIGDNIILIHKLLKASKKRSMWVKEWISRREKGLGSFGMLQNELLIEDQKSYMNYLRMDSDMFNEILIKITPAIARMDTVMRQCIKPPERLMATLRFIATGESYTNLYYSTRIATNTLSILIPDTLNAIYEAFKDEIKLPSTTEEWDVIADHFVSFWNFPHCIGALDGKHINFIPPRSSGSYYRNYKGTDSIILLALVDANYKFIWINVGSNGRNHDAAVYRESNLKKALESNTLNLPSPRPLPGSQIDTPYVIIADDAFPLGPHLMKPYSSRGLTNEQRIANYRLSRARRVVENGFGLLSNKFRILLTKIHLSPPKVELITRTCCVLHNFIRNRSPVLEVMNNEETQNICQMRSINFNQGGNRSTNTAYNIRDEFLKYFNGPGEVPWQQIASFLKSYLYIRLRIYHSIKKLNKDMLNTGRKHRKLDILSHL</sequence>
<evidence type="ECO:0000256" key="1">
    <source>
        <dbReference type="ARBA" id="ARBA00001968"/>
    </source>
</evidence>
<evidence type="ECO:0000313" key="10">
    <source>
        <dbReference type="Proteomes" id="UP000478052"/>
    </source>
</evidence>
<organism evidence="9 10">
    <name type="scientific">Aphis craccivora</name>
    <name type="common">Cowpea aphid</name>
    <dbReference type="NCBI Taxonomy" id="307492"/>
    <lineage>
        <taxon>Eukaryota</taxon>
        <taxon>Metazoa</taxon>
        <taxon>Ecdysozoa</taxon>
        <taxon>Arthropoda</taxon>
        <taxon>Hexapoda</taxon>
        <taxon>Insecta</taxon>
        <taxon>Pterygota</taxon>
        <taxon>Neoptera</taxon>
        <taxon>Paraneoptera</taxon>
        <taxon>Hemiptera</taxon>
        <taxon>Sternorrhyncha</taxon>
        <taxon>Aphidomorpha</taxon>
        <taxon>Aphidoidea</taxon>
        <taxon>Aphididae</taxon>
        <taxon>Aphidini</taxon>
        <taxon>Aphis</taxon>
        <taxon>Aphis</taxon>
    </lineage>
</organism>
<keyword evidence="4" id="KW-0540">Nuclease</keyword>
<feature type="domain" description="DDE Tnp4" evidence="8">
    <location>
        <begin position="393"/>
        <end position="557"/>
    </location>
</feature>
<evidence type="ECO:0000256" key="2">
    <source>
        <dbReference type="ARBA" id="ARBA00004123"/>
    </source>
</evidence>
<dbReference type="PANTHER" id="PTHR22930">
    <property type="match status" value="1"/>
</dbReference>
<dbReference type="GO" id="GO:0005634">
    <property type="term" value="C:nucleus"/>
    <property type="evidence" value="ECO:0007669"/>
    <property type="project" value="UniProtKB-SubCell"/>
</dbReference>
<dbReference type="OrthoDB" id="6761337at2759"/>
<proteinExistence type="inferred from homology"/>
<evidence type="ECO:0000256" key="6">
    <source>
        <dbReference type="ARBA" id="ARBA00022801"/>
    </source>
</evidence>
<evidence type="ECO:0000256" key="7">
    <source>
        <dbReference type="ARBA" id="ARBA00023242"/>
    </source>
</evidence>
<keyword evidence="7" id="KW-0539">Nucleus</keyword>
<protein>
    <submittedName>
        <fullName evidence="9">Protein ALP1-like</fullName>
    </submittedName>
</protein>